<keyword evidence="2 5" id="KW-0812">Transmembrane</keyword>
<evidence type="ECO:0000313" key="7">
    <source>
        <dbReference type="EMBL" id="TDQ67340.1"/>
    </source>
</evidence>
<dbReference type="EMBL" id="SNYR01000001">
    <property type="protein sequence ID" value="TDQ67340.1"/>
    <property type="molecule type" value="Genomic_DNA"/>
</dbReference>
<keyword evidence="4 5" id="KW-0472">Membrane</keyword>
<evidence type="ECO:0000259" key="6">
    <source>
        <dbReference type="Pfam" id="PF00892"/>
    </source>
</evidence>
<dbReference type="RefSeq" id="WP_133571964.1">
    <property type="nucleotide sequence ID" value="NZ_SNYR01000001.1"/>
</dbReference>
<feature type="transmembrane region" description="Helical" evidence="5">
    <location>
        <begin position="191"/>
        <end position="208"/>
    </location>
</feature>
<dbReference type="Proteomes" id="UP000295391">
    <property type="component" value="Unassembled WGS sequence"/>
</dbReference>
<sequence>MAQQSRTFGDWILLLFLVLVWGSSFVSIKYIVEYIPPMWIAAMRLTIAAILMGLFAFWRNIRLPNTKKEWIACAAMGALGTAMPFMLINYATQFLPSSIAGLMMATVPIQVMLLSLVFLPEEKATLLRVMGLAAGFLGVTAVILGNNNQEAAAVAFSLLPFILLIIATSGYASNSLISRRVLEMPAMTKSLGVLIFAAITASICALIFEPVPNTPNMGAWAGVIYLALLPTWATTIALYVLLDRTSAAFVTLSNYFIPAASIIFGAVLFQEQLSILQFVGFGIILLGVGISEGVIRPRKRKKRQYPPPPSA</sequence>
<accession>A0A4R6VXN0</accession>
<gene>
    <name evidence="7" type="ORF">ATL17_1352</name>
</gene>
<dbReference type="PANTHER" id="PTHR32322:SF14">
    <property type="entry name" value="PROTEIN PAGO"/>
    <property type="match status" value="1"/>
</dbReference>
<protein>
    <submittedName>
        <fullName evidence="7">Drug/metabolite transporter (DMT)-like permease</fullName>
    </submittedName>
</protein>
<dbReference type="Pfam" id="PF00892">
    <property type="entry name" value="EamA"/>
    <property type="match status" value="2"/>
</dbReference>
<feature type="transmembrane region" description="Helical" evidence="5">
    <location>
        <begin position="126"/>
        <end position="145"/>
    </location>
</feature>
<dbReference type="GO" id="GO:0016020">
    <property type="term" value="C:membrane"/>
    <property type="evidence" value="ECO:0007669"/>
    <property type="project" value="UniProtKB-SubCell"/>
</dbReference>
<proteinExistence type="predicted"/>
<dbReference type="AlphaFoldDB" id="A0A4R6VXN0"/>
<dbReference type="PANTHER" id="PTHR32322">
    <property type="entry name" value="INNER MEMBRANE TRANSPORTER"/>
    <property type="match status" value="1"/>
</dbReference>
<feature type="transmembrane region" description="Helical" evidence="5">
    <location>
        <begin position="70"/>
        <end position="92"/>
    </location>
</feature>
<feature type="domain" description="EamA" evidence="6">
    <location>
        <begin position="12"/>
        <end position="143"/>
    </location>
</feature>
<name>A0A4R6VXN0_9HYPH</name>
<dbReference type="InterPro" id="IPR050638">
    <property type="entry name" value="AA-Vitamin_Transporters"/>
</dbReference>
<feature type="transmembrane region" description="Helical" evidence="5">
    <location>
        <begin position="151"/>
        <end position="171"/>
    </location>
</feature>
<evidence type="ECO:0000313" key="8">
    <source>
        <dbReference type="Proteomes" id="UP000295391"/>
    </source>
</evidence>
<keyword evidence="3 5" id="KW-1133">Transmembrane helix</keyword>
<feature type="transmembrane region" description="Helical" evidence="5">
    <location>
        <begin position="220"/>
        <end position="242"/>
    </location>
</feature>
<feature type="transmembrane region" description="Helical" evidence="5">
    <location>
        <begin position="98"/>
        <end position="119"/>
    </location>
</feature>
<reference evidence="7 8" key="1">
    <citation type="submission" date="2019-03" db="EMBL/GenBank/DDBJ databases">
        <title>Genomic Encyclopedia of Type Strains, Phase III (KMG-III): the genomes of soil and plant-associated and newly described type strains.</title>
        <authorList>
            <person name="Whitman W."/>
        </authorList>
    </citation>
    <scope>NUCLEOTIDE SEQUENCE [LARGE SCALE GENOMIC DNA]</scope>
    <source>
        <strain evidence="7 8">CGMCC 1.7002</strain>
    </source>
</reference>
<feature type="domain" description="EamA" evidence="6">
    <location>
        <begin position="161"/>
        <end position="289"/>
    </location>
</feature>
<evidence type="ECO:0000256" key="1">
    <source>
        <dbReference type="ARBA" id="ARBA00004141"/>
    </source>
</evidence>
<dbReference type="OrthoDB" id="9810556at2"/>
<comment type="caution">
    <text evidence="7">The sequence shown here is derived from an EMBL/GenBank/DDBJ whole genome shotgun (WGS) entry which is preliminary data.</text>
</comment>
<dbReference type="SUPFAM" id="SSF103481">
    <property type="entry name" value="Multidrug resistance efflux transporter EmrE"/>
    <property type="match status" value="2"/>
</dbReference>
<evidence type="ECO:0000256" key="5">
    <source>
        <dbReference type="SAM" id="Phobius"/>
    </source>
</evidence>
<evidence type="ECO:0000256" key="4">
    <source>
        <dbReference type="ARBA" id="ARBA00023136"/>
    </source>
</evidence>
<keyword evidence="8" id="KW-1185">Reference proteome</keyword>
<dbReference type="InterPro" id="IPR000620">
    <property type="entry name" value="EamA_dom"/>
</dbReference>
<dbReference type="InterPro" id="IPR037185">
    <property type="entry name" value="EmrE-like"/>
</dbReference>
<organism evidence="7 8">
    <name type="scientific">Maritalea mobilis</name>
    <dbReference type="NCBI Taxonomy" id="483324"/>
    <lineage>
        <taxon>Bacteria</taxon>
        <taxon>Pseudomonadati</taxon>
        <taxon>Pseudomonadota</taxon>
        <taxon>Alphaproteobacteria</taxon>
        <taxon>Hyphomicrobiales</taxon>
        <taxon>Devosiaceae</taxon>
        <taxon>Maritalea</taxon>
    </lineage>
</organism>
<feature type="transmembrane region" description="Helical" evidence="5">
    <location>
        <begin position="275"/>
        <end position="295"/>
    </location>
</feature>
<feature type="transmembrane region" description="Helical" evidence="5">
    <location>
        <begin position="12"/>
        <end position="32"/>
    </location>
</feature>
<comment type="subcellular location">
    <subcellularLocation>
        <location evidence="1">Membrane</location>
        <topology evidence="1">Multi-pass membrane protein</topology>
    </subcellularLocation>
</comment>
<evidence type="ECO:0000256" key="2">
    <source>
        <dbReference type="ARBA" id="ARBA00022692"/>
    </source>
</evidence>
<feature type="transmembrane region" description="Helical" evidence="5">
    <location>
        <begin position="249"/>
        <end position="269"/>
    </location>
</feature>
<evidence type="ECO:0000256" key="3">
    <source>
        <dbReference type="ARBA" id="ARBA00022989"/>
    </source>
</evidence>
<feature type="transmembrane region" description="Helical" evidence="5">
    <location>
        <begin position="38"/>
        <end position="58"/>
    </location>
</feature>